<proteinExistence type="predicted"/>
<accession>A0A8B6FPN4</accession>
<evidence type="ECO:0000313" key="1">
    <source>
        <dbReference type="EMBL" id="VDI53273.1"/>
    </source>
</evidence>
<dbReference type="AlphaFoldDB" id="A0A8B6FPN4"/>
<comment type="caution">
    <text evidence="1">The sequence shown here is derived from an EMBL/GenBank/DDBJ whole genome shotgun (WGS) entry which is preliminary data.</text>
</comment>
<gene>
    <name evidence="1" type="ORF">MGAL_10B088909</name>
</gene>
<sequence>MVMERVCAYDKQQAIVLNVAMIKTCVIWMDYVELNQQSRKLVLSHKTIKLAIMLT</sequence>
<evidence type="ECO:0000313" key="2">
    <source>
        <dbReference type="Proteomes" id="UP000596742"/>
    </source>
</evidence>
<protein>
    <submittedName>
        <fullName evidence="1">Uncharacterized protein</fullName>
    </submittedName>
</protein>
<dbReference type="Proteomes" id="UP000596742">
    <property type="component" value="Unassembled WGS sequence"/>
</dbReference>
<keyword evidence="2" id="KW-1185">Reference proteome</keyword>
<name>A0A8B6FPN4_MYTGA</name>
<organism evidence="1 2">
    <name type="scientific">Mytilus galloprovincialis</name>
    <name type="common">Mediterranean mussel</name>
    <dbReference type="NCBI Taxonomy" id="29158"/>
    <lineage>
        <taxon>Eukaryota</taxon>
        <taxon>Metazoa</taxon>
        <taxon>Spiralia</taxon>
        <taxon>Lophotrochozoa</taxon>
        <taxon>Mollusca</taxon>
        <taxon>Bivalvia</taxon>
        <taxon>Autobranchia</taxon>
        <taxon>Pteriomorphia</taxon>
        <taxon>Mytilida</taxon>
        <taxon>Mytiloidea</taxon>
        <taxon>Mytilidae</taxon>
        <taxon>Mytilinae</taxon>
        <taxon>Mytilus</taxon>
    </lineage>
</organism>
<dbReference type="EMBL" id="UYJE01007290">
    <property type="protein sequence ID" value="VDI53273.1"/>
    <property type="molecule type" value="Genomic_DNA"/>
</dbReference>
<reference evidence="1" key="1">
    <citation type="submission" date="2018-11" db="EMBL/GenBank/DDBJ databases">
        <authorList>
            <person name="Alioto T."/>
            <person name="Alioto T."/>
        </authorList>
    </citation>
    <scope>NUCLEOTIDE SEQUENCE</scope>
</reference>